<sequence length="75" mass="8032">MKPGIEPVLEVLEDVLPNVGAYDKADVAGNSDPIISVEDGTHLVALSFRRSRSLTQAKLGCSSHPNTLELVTVIF</sequence>
<evidence type="ECO:0000313" key="1">
    <source>
        <dbReference type="EMBL" id="KDQ52118.1"/>
    </source>
</evidence>
<gene>
    <name evidence="1" type="ORF">JAAARDRAFT_490084</name>
</gene>
<evidence type="ECO:0000313" key="2">
    <source>
        <dbReference type="Proteomes" id="UP000027265"/>
    </source>
</evidence>
<name>A0A067PB14_9AGAM</name>
<proteinExistence type="predicted"/>
<reference evidence="2" key="1">
    <citation type="journal article" date="2014" name="Proc. Natl. Acad. Sci. U.S.A.">
        <title>Extensive sampling of basidiomycete genomes demonstrates inadequacy of the white-rot/brown-rot paradigm for wood decay fungi.</title>
        <authorList>
            <person name="Riley R."/>
            <person name="Salamov A.A."/>
            <person name="Brown D.W."/>
            <person name="Nagy L.G."/>
            <person name="Floudas D."/>
            <person name="Held B.W."/>
            <person name="Levasseur A."/>
            <person name="Lombard V."/>
            <person name="Morin E."/>
            <person name="Otillar R."/>
            <person name="Lindquist E.A."/>
            <person name="Sun H."/>
            <person name="LaButti K.M."/>
            <person name="Schmutz J."/>
            <person name="Jabbour D."/>
            <person name="Luo H."/>
            <person name="Baker S.E."/>
            <person name="Pisabarro A.G."/>
            <person name="Walton J.D."/>
            <person name="Blanchette R.A."/>
            <person name="Henrissat B."/>
            <person name="Martin F."/>
            <person name="Cullen D."/>
            <person name="Hibbett D.S."/>
            <person name="Grigoriev I.V."/>
        </authorList>
    </citation>
    <scope>NUCLEOTIDE SEQUENCE [LARGE SCALE GENOMIC DNA]</scope>
    <source>
        <strain evidence="2">MUCL 33604</strain>
    </source>
</reference>
<dbReference type="EMBL" id="KL197742">
    <property type="protein sequence ID" value="KDQ52118.1"/>
    <property type="molecule type" value="Genomic_DNA"/>
</dbReference>
<dbReference type="Proteomes" id="UP000027265">
    <property type="component" value="Unassembled WGS sequence"/>
</dbReference>
<keyword evidence="2" id="KW-1185">Reference proteome</keyword>
<protein>
    <submittedName>
        <fullName evidence="1">Uncharacterized protein</fullName>
    </submittedName>
</protein>
<dbReference type="AlphaFoldDB" id="A0A067PB14"/>
<dbReference type="HOGENOM" id="CLU_2671396_0_0_1"/>
<accession>A0A067PB14</accession>
<dbReference type="InParanoid" id="A0A067PB14"/>
<organism evidence="1 2">
    <name type="scientific">Jaapia argillacea MUCL 33604</name>
    <dbReference type="NCBI Taxonomy" id="933084"/>
    <lineage>
        <taxon>Eukaryota</taxon>
        <taxon>Fungi</taxon>
        <taxon>Dikarya</taxon>
        <taxon>Basidiomycota</taxon>
        <taxon>Agaricomycotina</taxon>
        <taxon>Agaricomycetes</taxon>
        <taxon>Agaricomycetidae</taxon>
        <taxon>Jaapiales</taxon>
        <taxon>Jaapiaceae</taxon>
        <taxon>Jaapia</taxon>
    </lineage>
</organism>